<dbReference type="Pfam" id="PF14009">
    <property type="entry name" value="PADRE"/>
    <property type="match status" value="1"/>
</dbReference>
<name>A0A2K1JP76_PHYPA</name>
<dbReference type="PANTHER" id="PTHR33052">
    <property type="entry name" value="DUF4228 DOMAIN PROTEIN-RELATED"/>
    <property type="match status" value="1"/>
</dbReference>
<organism evidence="2">
    <name type="scientific">Physcomitrium patens</name>
    <name type="common">Spreading-leaved earth moss</name>
    <name type="synonym">Physcomitrella patens</name>
    <dbReference type="NCBI Taxonomy" id="3218"/>
    <lineage>
        <taxon>Eukaryota</taxon>
        <taxon>Viridiplantae</taxon>
        <taxon>Streptophyta</taxon>
        <taxon>Embryophyta</taxon>
        <taxon>Bryophyta</taxon>
        <taxon>Bryophytina</taxon>
        <taxon>Bryopsida</taxon>
        <taxon>Funariidae</taxon>
        <taxon>Funariales</taxon>
        <taxon>Funariaceae</taxon>
        <taxon>Physcomitrium</taxon>
    </lineage>
</organism>
<proteinExistence type="predicted"/>
<dbReference type="InterPro" id="IPR025322">
    <property type="entry name" value="PADRE_dom"/>
</dbReference>
<keyword evidence="4" id="KW-1185">Reference proteome</keyword>
<accession>A0A2K1JP76</accession>
<dbReference type="Gramene" id="Pp3c12_2990V3.2">
    <property type="protein sequence ID" value="PAC:32973287.CDS.1"/>
    <property type="gene ID" value="Pp3c12_2990"/>
</dbReference>
<feature type="compositionally biased region" description="Polar residues" evidence="1">
    <location>
        <begin position="317"/>
        <end position="327"/>
    </location>
</feature>
<dbReference type="RefSeq" id="XP_024391676.1">
    <property type="nucleotide sequence ID" value="XM_024535908.2"/>
</dbReference>
<evidence type="ECO:0000256" key="1">
    <source>
        <dbReference type="SAM" id="MobiDB-lite"/>
    </source>
</evidence>
<reference evidence="2 4" key="1">
    <citation type="journal article" date="2008" name="Science">
        <title>The Physcomitrella genome reveals evolutionary insights into the conquest of land by plants.</title>
        <authorList>
            <person name="Rensing S."/>
            <person name="Lang D."/>
            <person name="Zimmer A."/>
            <person name="Terry A."/>
            <person name="Salamov A."/>
            <person name="Shapiro H."/>
            <person name="Nishiyama T."/>
            <person name="Perroud P.-F."/>
            <person name="Lindquist E."/>
            <person name="Kamisugi Y."/>
            <person name="Tanahashi T."/>
            <person name="Sakakibara K."/>
            <person name="Fujita T."/>
            <person name="Oishi K."/>
            <person name="Shin-I T."/>
            <person name="Kuroki Y."/>
            <person name="Toyoda A."/>
            <person name="Suzuki Y."/>
            <person name="Hashimoto A."/>
            <person name="Yamaguchi K."/>
            <person name="Sugano A."/>
            <person name="Kohara Y."/>
            <person name="Fujiyama A."/>
            <person name="Anterola A."/>
            <person name="Aoki S."/>
            <person name="Ashton N."/>
            <person name="Barbazuk W.B."/>
            <person name="Barker E."/>
            <person name="Bennetzen J."/>
            <person name="Bezanilla M."/>
            <person name="Blankenship R."/>
            <person name="Cho S.H."/>
            <person name="Dutcher S."/>
            <person name="Estelle M."/>
            <person name="Fawcett J.A."/>
            <person name="Gundlach H."/>
            <person name="Hanada K."/>
            <person name="Heyl A."/>
            <person name="Hicks K.A."/>
            <person name="Hugh J."/>
            <person name="Lohr M."/>
            <person name="Mayer K."/>
            <person name="Melkozernov A."/>
            <person name="Murata T."/>
            <person name="Nelson D."/>
            <person name="Pils B."/>
            <person name="Prigge M."/>
            <person name="Reiss B."/>
            <person name="Renner T."/>
            <person name="Rombauts S."/>
            <person name="Rushton P."/>
            <person name="Sanderfoot A."/>
            <person name="Schween G."/>
            <person name="Shiu S.-H."/>
            <person name="Stueber K."/>
            <person name="Theodoulou F.L."/>
            <person name="Tu H."/>
            <person name="Van de Peer Y."/>
            <person name="Verrier P.J."/>
            <person name="Waters E."/>
            <person name="Wood A."/>
            <person name="Yang L."/>
            <person name="Cove D."/>
            <person name="Cuming A."/>
            <person name="Hasebe M."/>
            <person name="Lucas S."/>
            <person name="Mishler D.B."/>
            <person name="Reski R."/>
            <person name="Grigoriev I."/>
            <person name="Quatrano R.S."/>
            <person name="Boore J.L."/>
        </authorList>
    </citation>
    <scope>NUCLEOTIDE SEQUENCE [LARGE SCALE GENOMIC DNA]</scope>
    <source>
        <strain evidence="3 4">cv. Gransden 2004</strain>
    </source>
</reference>
<gene>
    <name evidence="3" type="primary">LOC112290028</name>
    <name evidence="2" type="ORF">PHYPA_015735</name>
</gene>
<dbReference type="EnsemblPlants" id="Pp3c12_2990V3.2">
    <property type="protein sequence ID" value="PAC:32973287.CDS.1"/>
    <property type="gene ID" value="Pp3c12_2990"/>
</dbReference>
<dbReference type="EnsemblPlants" id="Pp3c12_2990V3.1">
    <property type="protein sequence ID" value="PAC:32973286.CDS.1"/>
    <property type="gene ID" value="Pp3c12_2990"/>
</dbReference>
<evidence type="ECO:0000313" key="4">
    <source>
        <dbReference type="Proteomes" id="UP000006727"/>
    </source>
</evidence>
<dbReference type="PaxDb" id="3218-PP1S404_7V6.1"/>
<protein>
    <submittedName>
        <fullName evidence="2 3">Uncharacterized protein</fullName>
    </submittedName>
</protein>
<feature type="region of interest" description="Disordered" evidence="1">
    <location>
        <begin position="262"/>
        <end position="327"/>
    </location>
</feature>
<reference evidence="2 4" key="2">
    <citation type="journal article" date="2018" name="Plant J.">
        <title>The Physcomitrella patens chromosome-scale assembly reveals moss genome structure and evolution.</title>
        <authorList>
            <person name="Lang D."/>
            <person name="Ullrich K.K."/>
            <person name="Murat F."/>
            <person name="Fuchs J."/>
            <person name="Jenkins J."/>
            <person name="Haas F.B."/>
            <person name="Piednoel M."/>
            <person name="Gundlach H."/>
            <person name="Van Bel M."/>
            <person name="Meyberg R."/>
            <person name="Vives C."/>
            <person name="Morata J."/>
            <person name="Symeonidi A."/>
            <person name="Hiss M."/>
            <person name="Muchero W."/>
            <person name="Kamisugi Y."/>
            <person name="Saleh O."/>
            <person name="Blanc G."/>
            <person name="Decker E.L."/>
            <person name="van Gessel N."/>
            <person name="Grimwood J."/>
            <person name="Hayes R.D."/>
            <person name="Graham S.W."/>
            <person name="Gunter L.E."/>
            <person name="McDaniel S.F."/>
            <person name="Hoernstein S.N.W."/>
            <person name="Larsson A."/>
            <person name="Li F.W."/>
            <person name="Perroud P.F."/>
            <person name="Phillips J."/>
            <person name="Ranjan P."/>
            <person name="Rokshar D.S."/>
            <person name="Rothfels C.J."/>
            <person name="Schneider L."/>
            <person name="Shu S."/>
            <person name="Stevenson D.W."/>
            <person name="Thummler F."/>
            <person name="Tillich M."/>
            <person name="Villarreal Aguilar J.C."/>
            <person name="Widiez T."/>
            <person name="Wong G.K."/>
            <person name="Wymore A."/>
            <person name="Zhang Y."/>
            <person name="Zimmer A.D."/>
            <person name="Quatrano R.S."/>
            <person name="Mayer K.F.X."/>
            <person name="Goodstein D."/>
            <person name="Casacuberta J.M."/>
            <person name="Vandepoele K."/>
            <person name="Reski R."/>
            <person name="Cuming A.C."/>
            <person name="Tuskan G.A."/>
            <person name="Maumus F."/>
            <person name="Salse J."/>
            <person name="Schmutz J."/>
            <person name="Rensing S.A."/>
        </authorList>
    </citation>
    <scope>NUCLEOTIDE SEQUENCE [LARGE SCALE GENOMIC DNA]</scope>
    <source>
        <strain evidence="3 4">cv. Gransden 2004</strain>
    </source>
</reference>
<dbReference type="GeneID" id="112290028"/>
<dbReference type="AlphaFoldDB" id="A0A2K1JP76"/>
<dbReference type="OrthoDB" id="1982315at2759"/>
<dbReference type="RefSeq" id="XP_024391677.1">
    <property type="nucleotide sequence ID" value="XM_024535909.2"/>
</dbReference>
<dbReference type="Proteomes" id="UP000006727">
    <property type="component" value="Chromosome 12"/>
</dbReference>
<dbReference type="Gramene" id="Pp3c12_2990V3.1">
    <property type="protein sequence ID" value="PAC:32973286.CDS.1"/>
    <property type="gene ID" value="Pp3c12_2990"/>
</dbReference>
<sequence>MGRIMFSCITPEDDCVRVVYPDGHVDNLSRTCSVYELLLGNPDYFVCGCTPYTLTNRMAEDEQLEKGFTYFVCASPNAQPFLEPKKAYRGSRILPRFPRHGVQGRELRSPSHTSNTQSRKVFDLHAATMQLESFKSAGAPRSPHHHLAIDRPPKHLKLVFFRHCLQSLRLPGHYGELLDSSLSPHSDKIPEPAPAMTDEVHAILKSAARSELGIHVSRRQEFYLRRARRRRRTMWKPVLQSISETMPVVEFLAPAASQESDCLSKRFSPPRPSPPRPVKNISPPRYPVNTTPSKSVTPPELLAAGPRVCTAPRPQRKPTNQRSLYTA</sequence>
<dbReference type="EMBL" id="ABEU02000012">
    <property type="protein sequence ID" value="PNR43355.1"/>
    <property type="molecule type" value="Genomic_DNA"/>
</dbReference>
<evidence type="ECO:0000313" key="2">
    <source>
        <dbReference type="EMBL" id="PNR43355.1"/>
    </source>
</evidence>
<reference evidence="3" key="3">
    <citation type="submission" date="2020-12" db="UniProtKB">
        <authorList>
            <consortium name="EnsemblPlants"/>
        </authorList>
    </citation>
    <scope>IDENTIFICATION</scope>
</reference>
<evidence type="ECO:0000313" key="3">
    <source>
        <dbReference type="EnsemblPlants" id="PAC:32973286.CDS.1"/>
    </source>
</evidence>